<sequence>MNASTQMLRRKLTCGTRRPRTVAIGALLSVLAAGAALPAAAQQVSQPGNLIIETDITPRDAFVPVPKSADPIAVQVETFPAATFDTALGAMASDLDLNGAHGTAGVAGSGALPGLTGSNGVGGLEHLLAGNGSGAPVGAGAGLGGAGGIGGSIAQSVNGALAPLGAAMGAIK</sequence>
<proteinExistence type="predicted"/>
<dbReference type="AlphaFoldDB" id="A0A1G7VUV0"/>
<protein>
    <submittedName>
        <fullName evidence="2">Uncharacterized protein</fullName>
    </submittedName>
</protein>
<evidence type="ECO:0000313" key="3">
    <source>
        <dbReference type="Proteomes" id="UP000199706"/>
    </source>
</evidence>
<accession>A0A1G7VUV0</accession>
<dbReference type="OrthoDB" id="9100059at2"/>
<name>A0A1G7VUV0_9BURK</name>
<feature type="chain" id="PRO_5011701234" evidence="1">
    <location>
        <begin position="42"/>
        <end position="172"/>
    </location>
</feature>
<dbReference type="Proteomes" id="UP000199706">
    <property type="component" value="Unassembled WGS sequence"/>
</dbReference>
<reference evidence="2 3" key="1">
    <citation type="submission" date="2016-10" db="EMBL/GenBank/DDBJ databases">
        <authorList>
            <person name="de Groot N.N."/>
        </authorList>
    </citation>
    <scope>NUCLEOTIDE SEQUENCE [LARGE SCALE GENOMIC DNA]</scope>
    <source>
        <strain evidence="2 3">LMG 2247</strain>
    </source>
</reference>
<evidence type="ECO:0000256" key="1">
    <source>
        <dbReference type="SAM" id="SignalP"/>
    </source>
</evidence>
<organism evidence="2 3">
    <name type="scientific">Paraburkholderia phenazinium</name>
    <dbReference type="NCBI Taxonomy" id="60549"/>
    <lineage>
        <taxon>Bacteria</taxon>
        <taxon>Pseudomonadati</taxon>
        <taxon>Pseudomonadota</taxon>
        <taxon>Betaproteobacteria</taxon>
        <taxon>Burkholderiales</taxon>
        <taxon>Burkholderiaceae</taxon>
        <taxon>Paraburkholderia</taxon>
    </lineage>
</organism>
<keyword evidence="1" id="KW-0732">Signal</keyword>
<evidence type="ECO:0000313" key="2">
    <source>
        <dbReference type="EMBL" id="SDG63605.1"/>
    </source>
</evidence>
<feature type="signal peptide" evidence="1">
    <location>
        <begin position="1"/>
        <end position="41"/>
    </location>
</feature>
<dbReference type="EMBL" id="FNCJ01000004">
    <property type="protein sequence ID" value="SDG63605.1"/>
    <property type="molecule type" value="Genomic_DNA"/>
</dbReference>
<gene>
    <name evidence="2" type="ORF">SAMN05216466_104262</name>
</gene>
<dbReference type="RefSeq" id="WP_090684471.1">
    <property type="nucleotide sequence ID" value="NZ_CADERL010000006.1"/>
</dbReference>